<comment type="caution">
    <text evidence="10">The sequence shown here is derived from an EMBL/GenBank/DDBJ whole genome shotgun (WGS) entry which is preliminary data.</text>
</comment>
<evidence type="ECO:0000256" key="6">
    <source>
        <dbReference type="ARBA" id="ARBA00023136"/>
    </source>
</evidence>
<dbReference type="PANTHER" id="PTHR43386:SF1">
    <property type="entry name" value="D,D-DIPEPTIDE TRANSPORT SYSTEM PERMEASE PROTEIN DDPC-RELATED"/>
    <property type="match status" value="1"/>
</dbReference>
<feature type="transmembrane region" description="Helical" evidence="7">
    <location>
        <begin position="417"/>
        <end position="442"/>
    </location>
</feature>
<feature type="domain" description="ABC transmembrane type-1" evidence="9">
    <location>
        <begin position="137"/>
        <end position="334"/>
    </location>
</feature>
<keyword evidence="6 7" id="KW-0472">Membrane</keyword>
<reference evidence="10 11" key="1">
    <citation type="journal article" date="2015" name="Stand. Genomic Sci.">
        <title>Genomic Encyclopedia of Bacterial and Archaeal Type Strains, Phase III: the genomes of soil and plant-associated and newly described type strains.</title>
        <authorList>
            <person name="Whitman W.B."/>
            <person name="Woyke T."/>
            <person name="Klenk H.P."/>
            <person name="Zhou Y."/>
            <person name="Lilburn T.G."/>
            <person name="Beck B.J."/>
            <person name="De Vos P."/>
            <person name="Vandamme P."/>
            <person name="Eisen J.A."/>
            <person name="Garrity G."/>
            <person name="Hugenholtz P."/>
            <person name="Kyrpides N.C."/>
        </authorList>
    </citation>
    <scope>NUCLEOTIDE SEQUENCE [LARGE SCALE GENOMIC DNA]</scope>
    <source>
        <strain evidence="10 11">CECT 7306</strain>
    </source>
</reference>
<feature type="transmembrane region" description="Helical" evidence="7">
    <location>
        <begin position="542"/>
        <end position="560"/>
    </location>
</feature>
<protein>
    <submittedName>
        <fullName evidence="10">Peptide/nickel transport system permease protein</fullName>
    </submittedName>
</protein>
<dbReference type="GO" id="GO:0055085">
    <property type="term" value="P:transmembrane transport"/>
    <property type="evidence" value="ECO:0007669"/>
    <property type="project" value="InterPro"/>
</dbReference>
<gene>
    <name evidence="10" type="ORF">EDC03_2950</name>
</gene>
<sequence>MTAGPSTAAAPPGAAGHRVLDPDAPRPAVPADPRRWRRRAGDLVVPVSRLAAVGGTVALVGLLPWLSRTDPALTVLRSRSAETLATPEALAAVRADLGLDDGPWTFLGRWLADAVRGDLGTSWVSGRPVLAGAVEGLGVSLTLMALAALVAVVVAGLLVLPTLRRAAGGRPRRPGGALAATLVALPDFLLASVLLVVVAVWWGVLPPYGWEGLHHAVLPALALGVPGGGLLGLLLADAVADAATGSWVATWTAAGASRAMLARGLLLRALPGLLPQVGLVLVGLTGGAVAVEQVFAVPGLGRLTLGAASAQDLPALQVGVLALLLVAAVLGALAQAARRLLLGAAARTAALPPPPVPTPAGRAAWVVPAAAALLLVLVVALGLPGDAYAADRGRLAPPSPDLLLGADASGRDLLARLAAGAAATGALALAVTALSCVLGVVLGLLPRATTGLVEVTNATPPVVAGIVVVALVGPSAAGAAVAVLLVSWAPLAAHTAALVGEARARPHVEVLPVLGVGRVRRTVRHVLPAVVPPVVRNALVRLPGVALALAALGFLGLGPQPPSPDWGLVLAGGMPYVERAPWVVLAPAGALVALSVLAVTAAGLRPPRRRRPGARRG</sequence>
<keyword evidence="11" id="KW-1185">Reference proteome</keyword>
<dbReference type="InParanoid" id="A0A3N1G9W3"/>
<evidence type="ECO:0000256" key="4">
    <source>
        <dbReference type="ARBA" id="ARBA00022692"/>
    </source>
</evidence>
<feature type="transmembrane region" description="Helical" evidence="7">
    <location>
        <begin position="278"/>
        <end position="301"/>
    </location>
</feature>
<feature type="region of interest" description="Disordered" evidence="8">
    <location>
        <begin position="1"/>
        <end position="33"/>
    </location>
</feature>
<feature type="transmembrane region" description="Helical" evidence="7">
    <location>
        <begin position="580"/>
        <end position="604"/>
    </location>
</feature>
<organism evidence="10 11">
    <name type="scientific">Pseudokineococcus lusitanus</name>
    <dbReference type="NCBI Taxonomy" id="763993"/>
    <lineage>
        <taxon>Bacteria</taxon>
        <taxon>Bacillati</taxon>
        <taxon>Actinomycetota</taxon>
        <taxon>Actinomycetes</taxon>
        <taxon>Kineosporiales</taxon>
        <taxon>Kineosporiaceae</taxon>
        <taxon>Pseudokineococcus</taxon>
    </lineage>
</organism>
<dbReference type="GO" id="GO:0005886">
    <property type="term" value="C:plasma membrane"/>
    <property type="evidence" value="ECO:0007669"/>
    <property type="project" value="UniProtKB-SubCell"/>
</dbReference>
<evidence type="ECO:0000256" key="2">
    <source>
        <dbReference type="ARBA" id="ARBA00022448"/>
    </source>
</evidence>
<comment type="subcellular location">
    <subcellularLocation>
        <location evidence="1 7">Cell membrane</location>
        <topology evidence="1 7">Multi-pass membrane protein</topology>
    </subcellularLocation>
</comment>
<accession>A0A3N1G9W3</accession>
<keyword evidence="4 7" id="KW-0812">Transmembrane</keyword>
<dbReference type="PROSITE" id="PS50928">
    <property type="entry name" value="ABC_TM1"/>
    <property type="match status" value="2"/>
</dbReference>
<feature type="transmembrane region" description="Helical" evidence="7">
    <location>
        <begin position="175"/>
        <end position="204"/>
    </location>
</feature>
<evidence type="ECO:0000256" key="1">
    <source>
        <dbReference type="ARBA" id="ARBA00004651"/>
    </source>
</evidence>
<dbReference type="SUPFAM" id="SSF161098">
    <property type="entry name" value="MetI-like"/>
    <property type="match status" value="1"/>
</dbReference>
<feature type="domain" description="ABC transmembrane type-1" evidence="9">
    <location>
        <begin position="417"/>
        <end position="603"/>
    </location>
</feature>
<dbReference type="InterPro" id="IPR000515">
    <property type="entry name" value="MetI-like"/>
</dbReference>
<name>A0A3N1G9W3_9ACTN</name>
<evidence type="ECO:0000256" key="7">
    <source>
        <dbReference type="RuleBase" id="RU363032"/>
    </source>
</evidence>
<evidence type="ECO:0000256" key="3">
    <source>
        <dbReference type="ARBA" id="ARBA00022475"/>
    </source>
</evidence>
<evidence type="ECO:0000256" key="5">
    <source>
        <dbReference type="ARBA" id="ARBA00022989"/>
    </source>
</evidence>
<evidence type="ECO:0000313" key="10">
    <source>
        <dbReference type="EMBL" id="ROP27022.1"/>
    </source>
</evidence>
<feature type="transmembrane region" description="Helical" evidence="7">
    <location>
        <begin position="313"/>
        <end position="334"/>
    </location>
</feature>
<dbReference type="Gene3D" id="1.10.3720.10">
    <property type="entry name" value="MetI-like"/>
    <property type="match status" value="1"/>
</dbReference>
<dbReference type="PANTHER" id="PTHR43386">
    <property type="entry name" value="OLIGOPEPTIDE TRANSPORT SYSTEM PERMEASE PROTEIN APPC"/>
    <property type="match status" value="1"/>
</dbReference>
<comment type="similarity">
    <text evidence="7">Belongs to the binding-protein-dependent transport system permease family.</text>
</comment>
<feature type="transmembrane region" description="Helical" evidence="7">
    <location>
        <begin position="137"/>
        <end position="163"/>
    </location>
</feature>
<feature type="transmembrane region" description="Helical" evidence="7">
    <location>
        <begin position="462"/>
        <end position="486"/>
    </location>
</feature>
<dbReference type="AlphaFoldDB" id="A0A3N1G9W3"/>
<evidence type="ECO:0000259" key="9">
    <source>
        <dbReference type="PROSITE" id="PS50928"/>
    </source>
</evidence>
<proteinExistence type="inferred from homology"/>
<keyword evidence="3" id="KW-1003">Cell membrane</keyword>
<keyword evidence="2 7" id="KW-0813">Transport</keyword>
<feature type="transmembrane region" description="Helical" evidence="7">
    <location>
        <begin position="43"/>
        <end position="66"/>
    </location>
</feature>
<dbReference type="InterPro" id="IPR035906">
    <property type="entry name" value="MetI-like_sf"/>
</dbReference>
<dbReference type="EMBL" id="RJKN01000008">
    <property type="protein sequence ID" value="ROP27022.1"/>
    <property type="molecule type" value="Genomic_DNA"/>
</dbReference>
<evidence type="ECO:0000256" key="8">
    <source>
        <dbReference type="SAM" id="MobiDB-lite"/>
    </source>
</evidence>
<dbReference type="InterPro" id="IPR050366">
    <property type="entry name" value="BP-dependent_transpt_permease"/>
</dbReference>
<feature type="compositionally biased region" description="Low complexity" evidence="8">
    <location>
        <begin position="1"/>
        <end position="16"/>
    </location>
</feature>
<dbReference type="Proteomes" id="UP000276232">
    <property type="component" value="Unassembled WGS sequence"/>
</dbReference>
<keyword evidence="5 7" id="KW-1133">Transmembrane helix</keyword>
<evidence type="ECO:0000313" key="11">
    <source>
        <dbReference type="Proteomes" id="UP000276232"/>
    </source>
</evidence>
<dbReference type="Pfam" id="PF00528">
    <property type="entry name" value="BPD_transp_1"/>
    <property type="match status" value="2"/>
</dbReference>
<feature type="transmembrane region" description="Helical" evidence="7">
    <location>
        <begin position="216"/>
        <end position="236"/>
    </location>
</feature>
<feature type="transmembrane region" description="Helical" evidence="7">
    <location>
        <begin position="363"/>
        <end position="384"/>
    </location>
</feature>